<dbReference type="GeneID" id="99734558"/>
<dbReference type="EMBL" id="QNRM01000033">
    <property type="protein sequence ID" value="RBP09775.1"/>
    <property type="molecule type" value="Genomic_DNA"/>
</dbReference>
<dbReference type="RefSeq" id="WP_088591662.1">
    <property type="nucleotide sequence ID" value="NZ_CADIJU010000043.1"/>
</dbReference>
<organism evidence="1 2">
    <name type="scientific">Achromobacter marplatensis</name>
    <dbReference type="NCBI Taxonomy" id="470868"/>
    <lineage>
        <taxon>Bacteria</taxon>
        <taxon>Pseudomonadati</taxon>
        <taxon>Pseudomonadota</taxon>
        <taxon>Betaproteobacteria</taxon>
        <taxon>Burkholderiales</taxon>
        <taxon>Alcaligenaceae</taxon>
        <taxon>Achromobacter</taxon>
    </lineage>
</organism>
<keyword evidence="2" id="KW-1185">Reference proteome</keyword>
<evidence type="ECO:0000313" key="2">
    <source>
        <dbReference type="Proteomes" id="UP000252124"/>
    </source>
</evidence>
<name>A0ABX9FTC7_9BURK</name>
<comment type="caution">
    <text evidence="1">The sequence shown here is derived from an EMBL/GenBank/DDBJ whole genome shotgun (WGS) entry which is preliminary data.</text>
</comment>
<reference evidence="1 2" key="1">
    <citation type="submission" date="2018-06" db="EMBL/GenBank/DDBJ databases">
        <title>Genomic Encyclopedia of Type Strains, Phase III (KMG-III): the genomes of soil and plant-associated and newly described type strains.</title>
        <authorList>
            <person name="Whitman W."/>
        </authorList>
    </citation>
    <scope>NUCLEOTIDE SEQUENCE [LARGE SCALE GENOMIC DNA]</scope>
    <source>
        <strain evidence="1 2">CECT 7342</strain>
    </source>
</reference>
<accession>A0ABX9FTC7</accession>
<sequence length="174" mass="19597">MTEKTHYRKAFDSPYLSSADIVEPTVLTVSRVSLEIDRTKKTKDMFNTAHFVEKELRPGEKLKPMILNASNSKTMKGLTGSAFIDDWQNIRITVYVDHNVRFGKETVEGLRISPHAPERKYLTPNQTKAWENAKSAYKRDGSLDAVLARVGMSEEHQAQLIEECEAGEPANAVS</sequence>
<dbReference type="Proteomes" id="UP000252124">
    <property type="component" value="Unassembled WGS sequence"/>
</dbReference>
<proteinExistence type="predicted"/>
<evidence type="ECO:0000313" key="1">
    <source>
        <dbReference type="EMBL" id="RBP09775.1"/>
    </source>
</evidence>
<gene>
    <name evidence="1" type="ORF">DFP87_1334</name>
</gene>
<protein>
    <submittedName>
        <fullName evidence="1">Uncharacterized protein</fullName>
    </submittedName>
</protein>